<evidence type="ECO:0000256" key="9">
    <source>
        <dbReference type="SAM" id="Phobius"/>
    </source>
</evidence>
<dbReference type="Gene3D" id="3.30.565.10">
    <property type="entry name" value="Histidine kinase-like ATPase, C-terminal domain"/>
    <property type="match status" value="1"/>
</dbReference>
<evidence type="ECO:0000256" key="5">
    <source>
        <dbReference type="ARBA" id="ARBA00022741"/>
    </source>
</evidence>
<dbReference type="EC" id="2.7.13.3" evidence="2"/>
<dbReference type="InterPro" id="IPR011712">
    <property type="entry name" value="Sig_transdc_His_kin_sub3_dim/P"/>
</dbReference>
<evidence type="ECO:0000256" key="8">
    <source>
        <dbReference type="ARBA" id="ARBA00023012"/>
    </source>
</evidence>
<dbReference type="GO" id="GO:0016020">
    <property type="term" value="C:membrane"/>
    <property type="evidence" value="ECO:0007669"/>
    <property type="project" value="InterPro"/>
</dbReference>
<feature type="domain" description="Signal transduction histidine kinase subgroup 3 dimerisation and phosphoacceptor" evidence="11">
    <location>
        <begin position="232"/>
        <end position="298"/>
    </location>
</feature>
<keyword evidence="8" id="KW-0902">Two-component regulatory system</keyword>
<keyword evidence="6 13" id="KW-0418">Kinase</keyword>
<keyword evidence="9" id="KW-0812">Transmembrane</keyword>
<keyword evidence="9" id="KW-0472">Membrane</keyword>
<name>A0A4R2JZU8_9PSEU</name>
<evidence type="ECO:0000259" key="10">
    <source>
        <dbReference type="Pfam" id="PF02518"/>
    </source>
</evidence>
<comment type="caution">
    <text evidence="13">The sequence shown here is derived from an EMBL/GenBank/DDBJ whole genome shotgun (WGS) entry which is preliminary data.</text>
</comment>
<dbReference type="InterPro" id="IPR036890">
    <property type="entry name" value="HATPase_C_sf"/>
</dbReference>
<feature type="domain" description="Putative sensor" evidence="12">
    <location>
        <begin position="23"/>
        <end position="203"/>
    </location>
</feature>
<reference evidence="13 14" key="1">
    <citation type="submission" date="2019-03" db="EMBL/GenBank/DDBJ databases">
        <title>Genomic Encyclopedia of Type Strains, Phase IV (KMG-IV): sequencing the most valuable type-strain genomes for metagenomic binning, comparative biology and taxonomic classification.</title>
        <authorList>
            <person name="Goeker M."/>
        </authorList>
    </citation>
    <scope>NUCLEOTIDE SEQUENCE [LARGE SCALE GENOMIC DNA]</scope>
    <source>
        <strain evidence="13 14">DSM 45934</strain>
    </source>
</reference>
<protein>
    <recommendedName>
        <fullName evidence="2">histidine kinase</fullName>
        <ecNumber evidence="2">2.7.13.3</ecNumber>
    </recommendedName>
</protein>
<keyword evidence="9" id="KW-1133">Transmembrane helix</keyword>
<dbReference type="RefSeq" id="WP_165960378.1">
    <property type="nucleotide sequence ID" value="NZ_SLWS01000002.1"/>
</dbReference>
<dbReference type="InterPro" id="IPR025828">
    <property type="entry name" value="Put_sensor_dom"/>
</dbReference>
<dbReference type="InterPro" id="IPR050482">
    <property type="entry name" value="Sensor_HK_TwoCompSys"/>
</dbReference>
<keyword evidence="14" id="KW-1185">Reference proteome</keyword>
<dbReference type="PANTHER" id="PTHR24421:SF10">
    <property type="entry name" value="NITRATE_NITRITE SENSOR PROTEIN NARQ"/>
    <property type="match status" value="1"/>
</dbReference>
<evidence type="ECO:0000256" key="6">
    <source>
        <dbReference type="ARBA" id="ARBA00022777"/>
    </source>
</evidence>
<feature type="transmembrane region" description="Helical" evidence="9">
    <location>
        <begin position="111"/>
        <end position="134"/>
    </location>
</feature>
<feature type="transmembrane region" description="Helical" evidence="9">
    <location>
        <begin position="171"/>
        <end position="192"/>
    </location>
</feature>
<feature type="transmembrane region" description="Helical" evidence="9">
    <location>
        <begin position="41"/>
        <end position="65"/>
    </location>
</feature>
<dbReference type="PANTHER" id="PTHR24421">
    <property type="entry name" value="NITRATE/NITRITE SENSOR PROTEIN NARX-RELATED"/>
    <property type="match status" value="1"/>
</dbReference>
<dbReference type="EMBL" id="SLWS01000002">
    <property type="protein sequence ID" value="TCO62966.1"/>
    <property type="molecule type" value="Genomic_DNA"/>
</dbReference>
<dbReference type="InterPro" id="IPR003594">
    <property type="entry name" value="HATPase_dom"/>
</dbReference>
<dbReference type="Proteomes" id="UP000295680">
    <property type="component" value="Unassembled WGS sequence"/>
</dbReference>
<dbReference type="AlphaFoldDB" id="A0A4R2JZU8"/>
<evidence type="ECO:0000313" key="13">
    <source>
        <dbReference type="EMBL" id="TCO62966.1"/>
    </source>
</evidence>
<keyword evidence="7" id="KW-0067">ATP-binding</keyword>
<evidence type="ECO:0000259" key="12">
    <source>
        <dbReference type="Pfam" id="PF13796"/>
    </source>
</evidence>
<accession>A0A4R2JZU8</accession>
<evidence type="ECO:0000256" key="7">
    <source>
        <dbReference type="ARBA" id="ARBA00022840"/>
    </source>
</evidence>
<feature type="domain" description="Histidine kinase/HSP90-like ATPase" evidence="10">
    <location>
        <begin position="341"/>
        <end position="423"/>
    </location>
</feature>
<organism evidence="13 14">
    <name type="scientific">Actinocrispum wychmicini</name>
    <dbReference type="NCBI Taxonomy" id="1213861"/>
    <lineage>
        <taxon>Bacteria</taxon>
        <taxon>Bacillati</taxon>
        <taxon>Actinomycetota</taxon>
        <taxon>Actinomycetes</taxon>
        <taxon>Pseudonocardiales</taxon>
        <taxon>Pseudonocardiaceae</taxon>
        <taxon>Actinocrispum</taxon>
    </lineage>
</organism>
<comment type="catalytic activity">
    <reaction evidence="1">
        <text>ATP + protein L-histidine = ADP + protein N-phospho-L-histidine.</text>
        <dbReference type="EC" id="2.7.13.3"/>
    </reaction>
</comment>
<feature type="transmembrane region" description="Helical" evidence="9">
    <location>
        <begin position="18"/>
        <end position="35"/>
    </location>
</feature>
<keyword evidence="4" id="KW-0808">Transferase</keyword>
<evidence type="ECO:0000256" key="1">
    <source>
        <dbReference type="ARBA" id="ARBA00000085"/>
    </source>
</evidence>
<gene>
    <name evidence="13" type="ORF">EV192_1021108</name>
</gene>
<dbReference type="Pfam" id="PF13796">
    <property type="entry name" value="Sensor"/>
    <property type="match status" value="1"/>
</dbReference>
<dbReference type="Pfam" id="PF02518">
    <property type="entry name" value="HATPase_c"/>
    <property type="match status" value="1"/>
</dbReference>
<evidence type="ECO:0000256" key="2">
    <source>
        <dbReference type="ARBA" id="ARBA00012438"/>
    </source>
</evidence>
<dbReference type="Pfam" id="PF07730">
    <property type="entry name" value="HisKA_3"/>
    <property type="match status" value="1"/>
</dbReference>
<dbReference type="CDD" id="cd16917">
    <property type="entry name" value="HATPase_UhpB-NarQ-NarX-like"/>
    <property type="match status" value="1"/>
</dbReference>
<dbReference type="GO" id="GO:0000155">
    <property type="term" value="F:phosphorelay sensor kinase activity"/>
    <property type="evidence" value="ECO:0007669"/>
    <property type="project" value="InterPro"/>
</dbReference>
<dbReference type="GO" id="GO:0005524">
    <property type="term" value="F:ATP binding"/>
    <property type="evidence" value="ECO:0007669"/>
    <property type="project" value="UniProtKB-KW"/>
</dbReference>
<proteinExistence type="predicted"/>
<evidence type="ECO:0000256" key="4">
    <source>
        <dbReference type="ARBA" id="ARBA00022679"/>
    </source>
</evidence>
<evidence type="ECO:0000259" key="11">
    <source>
        <dbReference type="Pfam" id="PF07730"/>
    </source>
</evidence>
<dbReference type="Gene3D" id="1.20.5.1930">
    <property type="match status" value="1"/>
</dbReference>
<sequence>MTTEVEQVDGREHQPRSLGANVYLLVSFLVDVFWFPTSVAFFFASVGTAVVWVGIPLMAATILWWRLYARFERRFVYATLGYYISQPYRFPEKNVGWFRRLFTDPATWRDLLYLAVTFPISMVSFIVFVVLWSVGLGFSTLPLWSQWVNTDMMFGGPRHPFYVIHSFEDTLIPAAAGLLVLCLAFVSSRWVAKMRGKMAVALLGPSKAMLLRAEAAHLQASRARGVDAAEAERRRIERDLHDGAQQRLVAVAMSLGRAKNRMDLDPEAAKALIDEAHADAKLAVAELRDLARGIYPAVLGDRGLDAALSSLAAKAPVPVDVTVEQSLSTDQRPPAAVESTAYFTVAEALTNVAKYSNATRAAVDVRRERDHVIVEITDNGQGGAHTRRGGGLAGLADRAATIDGVLTVDSPPGGPTVIRADLPCEW</sequence>
<keyword evidence="5" id="KW-0547">Nucleotide-binding</keyword>
<dbReference type="SUPFAM" id="SSF55874">
    <property type="entry name" value="ATPase domain of HSP90 chaperone/DNA topoisomerase II/histidine kinase"/>
    <property type="match status" value="1"/>
</dbReference>
<keyword evidence="3" id="KW-0597">Phosphoprotein</keyword>
<evidence type="ECO:0000256" key="3">
    <source>
        <dbReference type="ARBA" id="ARBA00022553"/>
    </source>
</evidence>
<evidence type="ECO:0000313" key="14">
    <source>
        <dbReference type="Proteomes" id="UP000295680"/>
    </source>
</evidence>
<dbReference type="GO" id="GO:0046983">
    <property type="term" value="F:protein dimerization activity"/>
    <property type="evidence" value="ECO:0007669"/>
    <property type="project" value="InterPro"/>
</dbReference>